<name>A0ABQ7LK83_BRACM</name>
<keyword evidence="1" id="KW-0472">Membrane</keyword>
<evidence type="ECO:0008006" key="4">
    <source>
        <dbReference type="Google" id="ProtNLM"/>
    </source>
</evidence>
<gene>
    <name evidence="2" type="primary">A09g516930.1_BraROA</name>
    <name evidence="2" type="ORF">IGI04_037505</name>
</gene>
<proteinExistence type="predicted"/>
<reference evidence="2 3" key="1">
    <citation type="submission" date="2021-03" db="EMBL/GenBank/DDBJ databases">
        <authorList>
            <person name="King G.J."/>
            <person name="Bancroft I."/>
            <person name="Baten A."/>
            <person name="Bloomfield J."/>
            <person name="Borpatragohain P."/>
            <person name="He Z."/>
            <person name="Irish N."/>
            <person name="Irwin J."/>
            <person name="Liu K."/>
            <person name="Mauleon R.P."/>
            <person name="Moore J."/>
            <person name="Morris R."/>
            <person name="Ostergaard L."/>
            <person name="Wang B."/>
            <person name="Wells R."/>
        </authorList>
    </citation>
    <scope>NUCLEOTIDE SEQUENCE [LARGE SCALE GENOMIC DNA]</scope>
    <source>
        <strain evidence="2">R-o-18</strain>
        <tissue evidence="2">Leaf</tissue>
    </source>
</reference>
<feature type="transmembrane region" description="Helical" evidence="1">
    <location>
        <begin position="28"/>
        <end position="48"/>
    </location>
</feature>
<dbReference type="EMBL" id="JADBGQ010000008">
    <property type="protein sequence ID" value="KAG5386035.1"/>
    <property type="molecule type" value="Genomic_DNA"/>
</dbReference>
<evidence type="ECO:0000313" key="2">
    <source>
        <dbReference type="EMBL" id="KAG5386035.1"/>
    </source>
</evidence>
<keyword evidence="1" id="KW-1133">Transmembrane helix</keyword>
<keyword evidence="1" id="KW-0812">Transmembrane</keyword>
<comment type="caution">
    <text evidence="2">The sequence shown here is derived from an EMBL/GenBank/DDBJ whole genome shotgun (WGS) entry which is preliminary data.</text>
</comment>
<sequence length="197" mass="22208">MDRVSLFFTENDDRLFSIFLLVSPSRDLVLFISLLFVYFILDLLFIFLNGHLSGVFSDLKTGKCSSVVEARILRYWEARNVKRGGELMWMDMLLVDIAEPVSALPEEGFRFRDQSELLGLANTNTQLPEILGVKSTVTDPPEEKNRVMVTMKMDSDDTATLSLFNSQAVAFHKQLEAMHVDPKVIVATTINPKMVGG</sequence>
<organism evidence="2 3">
    <name type="scientific">Brassica rapa subsp. trilocularis</name>
    <dbReference type="NCBI Taxonomy" id="1813537"/>
    <lineage>
        <taxon>Eukaryota</taxon>
        <taxon>Viridiplantae</taxon>
        <taxon>Streptophyta</taxon>
        <taxon>Embryophyta</taxon>
        <taxon>Tracheophyta</taxon>
        <taxon>Spermatophyta</taxon>
        <taxon>Magnoliopsida</taxon>
        <taxon>eudicotyledons</taxon>
        <taxon>Gunneridae</taxon>
        <taxon>Pentapetalae</taxon>
        <taxon>rosids</taxon>
        <taxon>malvids</taxon>
        <taxon>Brassicales</taxon>
        <taxon>Brassicaceae</taxon>
        <taxon>Brassiceae</taxon>
        <taxon>Brassica</taxon>
    </lineage>
</organism>
<dbReference type="Proteomes" id="UP000823674">
    <property type="component" value="Chromosome A09"/>
</dbReference>
<evidence type="ECO:0000313" key="3">
    <source>
        <dbReference type="Proteomes" id="UP000823674"/>
    </source>
</evidence>
<keyword evidence="3" id="KW-1185">Reference proteome</keyword>
<evidence type="ECO:0000256" key="1">
    <source>
        <dbReference type="SAM" id="Phobius"/>
    </source>
</evidence>
<accession>A0ABQ7LK83</accession>
<protein>
    <recommendedName>
        <fullName evidence="4">Replication factor A C-terminal domain-containing protein</fullName>
    </recommendedName>
</protein>